<reference evidence="1 2" key="1">
    <citation type="journal article" date="2020" name="Cell">
        <title>Large-Scale Comparative Analyses of Tick Genomes Elucidate Their Genetic Diversity and Vector Capacities.</title>
        <authorList>
            <consortium name="Tick Genome and Microbiome Consortium (TIGMIC)"/>
            <person name="Jia N."/>
            <person name="Wang J."/>
            <person name="Shi W."/>
            <person name="Du L."/>
            <person name="Sun Y."/>
            <person name="Zhan W."/>
            <person name="Jiang J.F."/>
            <person name="Wang Q."/>
            <person name="Zhang B."/>
            <person name="Ji P."/>
            <person name="Bell-Sakyi L."/>
            <person name="Cui X.M."/>
            <person name="Yuan T.T."/>
            <person name="Jiang B.G."/>
            <person name="Yang W.F."/>
            <person name="Lam T.T."/>
            <person name="Chang Q.C."/>
            <person name="Ding S.J."/>
            <person name="Wang X.J."/>
            <person name="Zhu J.G."/>
            <person name="Ruan X.D."/>
            <person name="Zhao L."/>
            <person name="Wei J.T."/>
            <person name="Ye R.Z."/>
            <person name="Que T.C."/>
            <person name="Du C.H."/>
            <person name="Zhou Y.H."/>
            <person name="Cheng J.X."/>
            <person name="Dai P.F."/>
            <person name="Guo W.B."/>
            <person name="Han X.H."/>
            <person name="Huang E.J."/>
            <person name="Li L.F."/>
            <person name="Wei W."/>
            <person name="Gao Y.C."/>
            <person name="Liu J.Z."/>
            <person name="Shao H.Z."/>
            <person name="Wang X."/>
            <person name="Wang C.C."/>
            <person name="Yang T.C."/>
            <person name="Huo Q.B."/>
            <person name="Li W."/>
            <person name="Chen H.Y."/>
            <person name="Chen S.E."/>
            <person name="Zhou L.G."/>
            <person name="Ni X.B."/>
            <person name="Tian J.H."/>
            <person name="Sheng Y."/>
            <person name="Liu T."/>
            <person name="Pan Y.S."/>
            <person name="Xia L.Y."/>
            <person name="Li J."/>
            <person name="Zhao F."/>
            <person name="Cao W.C."/>
        </authorList>
    </citation>
    <scope>NUCLEOTIDE SEQUENCE [LARGE SCALE GENOMIC DNA]</scope>
    <source>
        <strain evidence="1">Iper-2018</strain>
    </source>
</reference>
<name>A0AC60QKK3_IXOPE</name>
<evidence type="ECO:0000313" key="1">
    <source>
        <dbReference type="EMBL" id="KAG0433520.1"/>
    </source>
</evidence>
<gene>
    <name evidence="1" type="ORF">HPB47_019825</name>
</gene>
<organism evidence="1 2">
    <name type="scientific">Ixodes persulcatus</name>
    <name type="common">Taiga tick</name>
    <dbReference type="NCBI Taxonomy" id="34615"/>
    <lineage>
        <taxon>Eukaryota</taxon>
        <taxon>Metazoa</taxon>
        <taxon>Ecdysozoa</taxon>
        <taxon>Arthropoda</taxon>
        <taxon>Chelicerata</taxon>
        <taxon>Arachnida</taxon>
        <taxon>Acari</taxon>
        <taxon>Parasitiformes</taxon>
        <taxon>Ixodida</taxon>
        <taxon>Ixodoidea</taxon>
        <taxon>Ixodidae</taxon>
        <taxon>Ixodinae</taxon>
        <taxon>Ixodes</taxon>
    </lineage>
</organism>
<accession>A0AC60QKK3</accession>
<proteinExistence type="predicted"/>
<protein>
    <submittedName>
        <fullName evidence="1">Uncharacterized protein</fullName>
    </submittedName>
</protein>
<comment type="caution">
    <text evidence="1">The sequence shown here is derived from an EMBL/GenBank/DDBJ whole genome shotgun (WGS) entry which is preliminary data.</text>
</comment>
<dbReference type="Proteomes" id="UP000805193">
    <property type="component" value="Unassembled WGS sequence"/>
</dbReference>
<evidence type="ECO:0000313" key="2">
    <source>
        <dbReference type="Proteomes" id="UP000805193"/>
    </source>
</evidence>
<feature type="non-terminal residue" evidence="1">
    <location>
        <position position="1974"/>
    </location>
</feature>
<keyword evidence="2" id="KW-1185">Reference proteome</keyword>
<feature type="non-terminal residue" evidence="1">
    <location>
        <position position="1"/>
    </location>
</feature>
<dbReference type="EMBL" id="JABSTQ010009050">
    <property type="protein sequence ID" value="KAG0433520.1"/>
    <property type="molecule type" value="Genomic_DNA"/>
</dbReference>
<sequence>CDSMLAELLRGAMPFLVHTLEKELRGWFPSFRETLLAKLRAKKLSDADMEKQAKVAAEDEYLRRVSEAVCHDAGLESLSQGLGRLLADQAHAAMLTQRALDVVRDRTNHYLAQEKARLEEDFPVLSLIGPWLRSHLSEVQAQLEREHGLEAHETALALCRERGLWQAAYFLARDLSFLREQAPALEAELARLRAPTRTFAWRTHVWRPSHWQVRRVGVPPAECPPRAAGGGETLLLGPASERPTYVVEKQSSRLTSTRWALWRWGNFCHRTWAHTCNAMFLLGVLIPWCSPLSLRSLFLPRPFMPDFEVNQESGRLQPRKSSSTQTLCSRLHWLWRHISKSRTDFESQPDSGFVGKGLSRHLNRVWNYLVKGLCGTVLLVVLFPALCLIVCTLSLVAALLAPLWMPCMMLLFHLVMVLAYDFDSPSPERNRICVLGEALVWQGLLQGLLQPVAAAVVALVLCPLAAGLVLLVLFHAVVKRRARVPLGDSWMVMRVAGPGLSQDHLYQVSPEQALAAFLAKLEFEQLSLYVQQTELQILQPLHTYTQFVEQCFGPFAATLARDRGPYKDLEAELNNMVSALKAEVDKRKRELQLGLGVSCRQRTRMAASDLQGALAAGANLAQQLLPRLPASHWKDRGLEEKDWLGLAAQLYSEVFCPEFLVPLVEGDVAFRLEAVDVDLLKYRELSQVHASADLDVSRVMHFPKGKVHFHAPYLDLSVFNPQSSLANMASTKTKRAPWKRESSAGERPSLPPSVPHPAKIALIIFNRENEDPIPLDSDACQQILRAVCSGGGNADAVGSSGASSSSPSVSLQMAPSAEDISLEPREHQWAPRFVKHPEGGYVSLGQRRGLHCDAVGSPAPRLRLLRDGQPLTNWTGTTRLLHVLSHVELSHAGLYQCVANNSAGSVLSRAAKLRVAHLTASEPVSKTVTVQVRRGSPVVLDPPRAESVPAATATWMRLSGDASGSEPLEGIQYATTQDNRLVILEARFEDQGRYQVELTNPHTGEFLLGPLLELEVEGESVEEDGPHKLSIVVPPSESEFNNLGNGYDNTLECIAAGSPLEEVRVSWLKGGQPLRGLPHALTHWNRTLTLLDVGPEHEGTYTCRASLGEDALEAHANVTVAVPPRLVQAVSEETAAELGQHLQLPCLAEGRPAPAVEWLRNARPLDVAAGGRLHVLSNGSLDIDALSMEDAGVLQCVAHNPLGEARAATWLHVKISPPAFLRPPENVTVLDGMDAQLPCAVVGAPLPNTSWAYNDLHPVLNEGRTQILDSGTLVIASVVTGDSGKYSCTRANSAGATQAEAYLTVLVRTQIVKPPVDTRVILGSTAELQCRISHDPSVPYEVSWFFGEQQLGALSRVRLSPDGTLRIDQARNTDIGTYTCVESKETYGDCCAQTDSSLSALCFLSARTFLCAELPHPPGNVRASVQDTMPKTVNVSWSPAFDGHSPITHYVLQMRALPTVSVDSLAPWITARSNISAQATSVLVPQLKPSVSYQFRVSAVNGVGEGAAGTPTEPVSVPPEPPGGPPQGVVGASPSPTSVMLQWQPPLEGERNGRLLGYAVEYRLAGYPSSPWAGVNVTATRATLEDLIVWQTYALRVAAFNEKGLGVFSEPIHVRTREGVPQAAPSGLRADALNSTAVQVRWRPPDPQLVNGLNQGYRVEAWPRGSAVGVGSPEASLVVAPLGGAPLQEHAAVVAGLRKYHSYNLTVLCFTSPGNGPRSAPVLVTTKQDVPGPVGSLKFDDILDVSVKVLWTPPEDTNGILLGYTLRYWTKEDPASALLRNLTADVTETLVKGLRPVTWYTFEVFSWTVVGAGASTEATIKSGIPPVLPSQPRRLAVSNIGPFSVVLQFTPGFDGNTSITRWTVEAQTRRSENWIPVYEARGPSAPDARTLSVSPLVPFTEYRLRLLATNVVGPSPPSEPSQWFQTIQAPPAHPPRNVTVRAVNAHALRVRWTPLPQVDWYGVPRGYNVSFRTS</sequence>